<evidence type="ECO:0000256" key="4">
    <source>
        <dbReference type="ARBA" id="ARBA00022825"/>
    </source>
</evidence>
<keyword evidence="4" id="KW-0720">Serine protease</keyword>
<evidence type="ECO:0000313" key="6">
    <source>
        <dbReference type="EMBL" id="MQL53095.1"/>
    </source>
</evidence>
<keyword evidence="3" id="KW-0378">Hydrolase</keyword>
<evidence type="ECO:0000256" key="1">
    <source>
        <dbReference type="ARBA" id="ARBA00008683"/>
    </source>
</evidence>
<comment type="similarity">
    <text evidence="1">Belongs to the peptidase S49 family.</text>
</comment>
<proteinExistence type="inferred from homology"/>
<dbReference type="Proteomes" id="UP000441717">
    <property type="component" value="Unassembled WGS sequence"/>
</dbReference>
<keyword evidence="7" id="KW-1185">Reference proteome</keyword>
<dbReference type="InterPro" id="IPR029045">
    <property type="entry name" value="ClpP/crotonase-like_dom_sf"/>
</dbReference>
<feature type="domain" description="Peptidase S49" evidence="5">
    <location>
        <begin position="111"/>
        <end position="261"/>
    </location>
</feature>
<dbReference type="NCBIfam" id="TIGR00706">
    <property type="entry name" value="SppA_dom"/>
    <property type="match status" value="1"/>
</dbReference>
<sequence>MKKRLVAVVVVGVVLLSLVAGMVSVLSGPGGDLARGRGTGTVAVISITGTIVSGRAAPGIFSVQTGSEEVIARLRRAAEDPSVRAVVLRLNSPGGTASGAQEIAAEVDRLKAGGKKVVASMGDAAASGAYWIACRADRIVANPGTLTGSIGVIMQVQDMQSLYNKLGIATRTFKSGPHKDMGSPSRPVTPEEQQIFQGMVDDIYDQFLQTVAGGRKMDLERVKSLADGRVFTGRQARELGLVDELGNLQDAIRVAGRLAGLGDEPRVTDLSPRGLWSGMWGGTALSGWRWRPETQTAIWLLAPLCLPSGPGNNNIF</sequence>
<dbReference type="GO" id="GO:0006508">
    <property type="term" value="P:proteolysis"/>
    <property type="evidence" value="ECO:0007669"/>
    <property type="project" value="UniProtKB-KW"/>
</dbReference>
<dbReference type="Gene3D" id="3.90.226.10">
    <property type="entry name" value="2-enoyl-CoA Hydratase, Chain A, domain 1"/>
    <property type="match status" value="1"/>
</dbReference>
<evidence type="ECO:0000256" key="3">
    <source>
        <dbReference type="ARBA" id="ARBA00022801"/>
    </source>
</evidence>
<reference evidence="6 7" key="1">
    <citation type="submission" date="2019-10" db="EMBL/GenBank/DDBJ databases">
        <title>Comparative genomics of sulfur disproportionating microorganisms.</title>
        <authorList>
            <person name="Ward L.M."/>
            <person name="Bertran E."/>
            <person name="Johnston D."/>
        </authorList>
    </citation>
    <scope>NUCLEOTIDE SEQUENCE [LARGE SCALE GENOMIC DNA]</scope>
    <source>
        <strain evidence="6 7">DSM 14055</strain>
    </source>
</reference>
<comment type="caution">
    <text evidence="6">The sequence shown here is derived from an EMBL/GenBank/DDBJ whole genome shotgun (WGS) entry which is preliminary data.</text>
</comment>
<dbReference type="CDD" id="cd07023">
    <property type="entry name" value="S49_Sppa_N_C"/>
    <property type="match status" value="1"/>
</dbReference>
<dbReference type="Pfam" id="PF01343">
    <property type="entry name" value="Peptidase_S49"/>
    <property type="match status" value="1"/>
</dbReference>
<dbReference type="AlphaFoldDB" id="A0A6N7ISI8"/>
<organism evidence="6 7">
    <name type="scientific">Desulfofundulus thermobenzoicus</name>
    <dbReference type="NCBI Taxonomy" id="29376"/>
    <lineage>
        <taxon>Bacteria</taxon>
        <taxon>Bacillati</taxon>
        <taxon>Bacillota</taxon>
        <taxon>Clostridia</taxon>
        <taxon>Eubacteriales</taxon>
        <taxon>Peptococcaceae</taxon>
        <taxon>Desulfofundulus</taxon>
    </lineage>
</organism>
<dbReference type="SUPFAM" id="SSF52096">
    <property type="entry name" value="ClpP/crotonase"/>
    <property type="match status" value="1"/>
</dbReference>
<dbReference type="InterPro" id="IPR004635">
    <property type="entry name" value="Pept_S49_SppA"/>
</dbReference>
<dbReference type="GO" id="GO:0008236">
    <property type="term" value="F:serine-type peptidase activity"/>
    <property type="evidence" value="ECO:0007669"/>
    <property type="project" value="UniProtKB-KW"/>
</dbReference>
<dbReference type="PANTHER" id="PTHR42987:SF7">
    <property type="entry name" value="SIGNAL PEPTIDE PEPTIDASE SPPA-RELATED"/>
    <property type="match status" value="1"/>
</dbReference>
<protein>
    <submittedName>
        <fullName evidence="6">Signal peptide peptidase SppA</fullName>
    </submittedName>
</protein>
<dbReference type="InterPro" id="IPR002142">
    <property type="entry name" value="Peptidase_S49"/>
</dbReference>
<evidence type="ECO:0000256" key="2">
    <source>
        <dbReference type="ARBA" id="ARBA00022670"/>
    </source>
</evidence>
<dbReference type="EMBL" id="WHYR01000038">
    <property type="protein sequence ID" value="MQL53095.1"/>
    <property type="molecule type" value="Genomic_DNA"/>
</dbReference>
<dbReference type="InterPro" id="IPR047272">
    <property type="entry name" value="S49_SppA_C"/>
</dbReference>
<dbReference type="Gene3D" id="6.20.330.10">
    <property type="match status" value="1"/>
</dbReference>
<name>A0A6N7ISI8_9FIRM</name>
<evidence type="ECO:0000259" key="5">
    <source>
        <dbReference type="Pfam" id="PF01343"/>
    </source>
</evidence>
<evidence type="ECO:0000313" key="7">
    <source>
        <dbReference type="Proteomes" id="UP000441717"/>
    </source>
</evidence>
<dbReference type="RefSeq" id="WP_341473966.1">
    <property type="nucleotide sequence ID" value="NZ_WHYR01000038.1"/>
</dbReference>
<gene>
    <name evidence="6" type="primary">sppA</name>
    <name evidence="6" type="ORF">GFC01_12680</name>
</gene>
<accession>A0A6N7ISI8</accession>
<keyword evidence="2" id="KW-0645">Protease</keyword>
<dbReference type="PANTHER" id="PTHR42987">
    <property type="entry name" value="PEPTIDASE S49"/>
    <property type="match status" value="1"/>
</dbReference>